<evidence type="ECO:0000256" key="16">
    <source>
        <dbReference type="SAM" id="MobiDB-lite"/>
    </source>
</evidence>
<dbReference type="EMBL" id="BLLK01000047">
    <property type="protein sequence ID" value="GFH55079.1"/>
    <property type="molecule type" value="Genomic_DNA"/>
</dbReference>
<keyword evidence="20" id="KW-1185">Reference proteome</keyword>
<evidence type="ECO:0000313" key="20">
    <source>
        <dbReference type="Proteomes" id="UP001054902"/>
    </source>
</evidence>
<keyword evidence="8" id="KW-0479">Metal-binding</keyword>
<dbReference type="InterPro" id="IPR001841">
    <property type="entry name" value="Znf_RING"/>
</dbReference>
<dbReference type="CDD" id="cd16479">
    <property type="entry name" value="RING-H2_synoviolin"/>
    <property type="match status" value="1"/>
</dbReference>
<evidence type="ECO:0000256" key="2">
    <source>
        <dbReference type="ARBA" id="ARBA00004477"/>
    </source>
</evidence>
<gene>
    <name evidence="19" type="ORF">CTEN210_11555</name>
</gene>
<feature type="region of interest" description="Disordered" evidence="16">
    <location>
        <begin position="551"/>
        <end position="573"/>
    </location>
</feature>
<keyword evidence="14 17" id="KW-0472">Membrane</keyword>
<dbReference type="InterPro" id="IPR050731">
    <property type="entry name" value="HRD1_E3_ubiq-ligases"/>
</dbReference>
<dbReference type="Pfam" id="PF25563">
    <property type="entry name" value="TPR_SYVN1_N"/>
    <property type="match status" value="2"/>
</dbReference>
<evidence type="ECO:0000256" key="12">
    <source>
        <dbReference type="ARBA" id="ARBA00022833"/>
    </source>
</evidence>
<dbReference type="PANTHER" id="PTHR22763">
    <property type="entry name" value="RING ZINC FINGER PROTEIN"/>
    <property type="match status" value="1"/>
</dbReference>
<evidence type="ECO:0000256" key="1">
    <source>
        <dbReference type="ARBA" id="ARBA00000900"/>
    </source>
</evidence>
<organism evidence="19 20">
    <name type="scientific">Chaetoceros tenuissimus</name>
    <dbReference type="NCBI Taxonomy" id="426638"/>
    <lineage>
        <taxon>Eukaryota</taxon>
        <taxon>Sar</taxon>
        <taxon>Stramenopiles</taxon>
        <taxon>Ochrophyta</taxon>
        <taxon>Bacillariophyta</taxon>
        <taxon>Coscinodiscophyceae</taxon>
        <taxon>Chaetocerotophycidae</taxon>
        <taxon>Chaetocerotales</taxon>
        <taxon>Chaetocerotaceae</taxon>
        <taxon>Chaetoceros</taxon>
    </lineage>
</organism>
<dbReference type="InterPro" id="IPR057992">
    <property type="entry name" value="TPR_SYVN1_N"/>
</dbReference>
<evidence type="ECO:0000256" key="7">
    <source>
        <dbReference type="ARBA" id="ARBA00022692"/>
    </source>
</evidence>
<comment type="catalytic activity">
    <reaction evidence="1">
        <text>S-ubiquitinyl-[E2 ubiquitin-conjugating enzyme]-L-cysteine + [acceptor protein]-L-lysine = [E2 ubiquitin-conjugating enzyme]-L-cysteine + N(6)-ubiquitinyl-[acceptor protein]-L-lysine.</text>
        <dbReference type="EC" id="2.3.2.27"/>
    </reaction>
</comment>
<evidence type="ECO:0000256" key="14">
    <source>
        <dbReference type="ARBA" id="ARBA00023136"/>
    </source>
</evidence>
<evidence type="ECO:0000256" key="6">
    <source>
        <dbReference type="ARBA" id="ARBA00022679"/>
    </source>
</evidence>
<evidence type="ECO:0000256" key="15">
    <source>
        <dbReference type="PROSITE-ProRule" id="PRU00175"/>
    </source>
</evidence>
<feature type="compositionally biased region" description="Basic and acidic residues" evidence="16">
    <location>
        <begin position="11"/>
        <end position="20"/>
    </location>
</feature>
<evidence type="ECO:0000256" key="17">
    <source>
        <dbReference type="SAM" id="Phobius"/>
    </source>
</evidence>
<feature type="transmembrane region" description="Helical" evidence="17">
    <location>
        <begin position="412"/>
        <end position="439"/>
    </location>
</feature>
<dbReference type="GO" id="GO:0005789">
    <property type="term" value="C:endoplasmic reticulum membrane"/>
    <property type="evidence" value="ECO:0007669"/>
    <property type="project" value="UniProtKB-SubCell"/>
</dbReference>
<evidence type="ECO:0000256" key="3">
    <source>
        <dbReference type="ARBA" id="ARBA00004906"/>
    </source>
</evidence>
<sequence length="672" mass="77157">MAEVAPAEDPLAQRDIHAEHDDNDEEEMERLIARQALEDEQHNHQDEEQEQHVNDEPQDIPEDQHLEQEEDFHDPYQERSSRSFLFRANYTTVSFLAAIIHIIYVLRSRNQIYLALLYVTSSKFSYILLGNAVLASFYKTFTFVIAKFLNGLRLMETETIVDHIRWNVTETCIALTMFRQEITVTTSGFFLVIILDKCLHWAVELRVNHLRMTEEAFYFLNEDDLFGSDGDSNNDQVEAEIWWFWRAIGIFLPKSLTEYCYRLHQGTPRVRGNHVKIMVLMGILFSLDAILLAHCASNLLDKGPSIYIMFLFESAILVISIMSSSALYGLHLFDGMLNVAQRIFIDGNKPRNEDGGDDEDLHVGQEDAEQVPALPAGHVQGQGQRHAHNSLTKYVIQHVASIWRDQRITATFFVELMALASKFLFHAGLFFVVFSLYGLPINIIRDFYMAFIRLKNRLVAFASYRHLTGNMNSRFEAVTDEKELEDAGATCIICRDTMEVHGINGDCKKLPLCGHIFHKHCLREWLVQQQSCPTCRGDIQQNEARARALAKEAEEERQNQEETEKDIHIDTMRSKKTTSLNHPLLCQVIVDDANARTLVTEVVGDETKYRIEKSRKITKGKLVVCIDVVELLNFDKSTEQEVDQRFYGIQGGDIINLKDVDVISELKQSKNS</sequence>
<dbReference type="GO" id="GO:0061630">
    <property type="term" value="F:ubiquitin protein ligase activity"/>
    <property type="evidence" value="ECO:0007669"/>
    <property type="project" value="UniProtKB-EC"/>
</dbReference>
<dbReference type="SMART" id="SM00184">
    <property type="entry name" value="RING"/>
    <property type="match status" value="1"/>
</dbReference>
<comment type="caution">
    <text evidence="19">The sequence shown here is derived from an EMBL/GenBank/DDBJ whole genome shotgun (WGS) entry which is preliminary data.</text>
</comment>
<dbReference type="PROSITE" id="PS50089">
    <property type="entry name" value="ZF_RING_2"/>
    <property type="match status" value="1"/>
</dbReference>
<feature type="region of interest" description="Disordered" evidence="16">
    <location>
        <begin position="1"/>
        <end position="58"/>
    </location>
</feature>
<dbReference type="InterPro" id="IPR013083">
    <property type="entry name" value="Znf_RING/FYVE/PHD"/>
</dbReference>
<keyword evidence="11" id="KW-0256">Endoplasmic reticulum</keyword>
<comment type="pathway">
    <text evidence="3">Protein modification; protein ubiquitination.</text>
</comment>
<protein>
    <recommendedName>
        <fullName evidence="5">RING-type E3 ubiquitin transferase</fullName>
        <ecNumber evidence="5">2.3.2.27</ecNumber>
    </recommendedName>
</protein>
<accession>A0AAD3D2U0</accession>
<dbReference type="GO" id="GO:0036503">
    <property type="term" value="P:ERAD pathway"/>
    <property type="evidence" value="ECO:0007669"/>
    <property type="project" value="TreeGrafter"/>
</dbReference>
<dbReference type="PANTHER" id="PTHR22763:SF184">
    <property type="entry name" value="E3 UBIQUITIN-PROTEIN LIGASE SYNOVIOLIN"/>
    <property type="match status" value="1"/>
</dbReference>
<dbReference type="AlphaFoldDB" id="A0AAD3D2U0"/>
<dbReference type="Gene3D" id="3.30.40.10">
    <property type="entry name" value="Zinc/RING finger domain, C3HC4 (zinc finger)"/>
    <property type="match status" value="1"/>
</dbReference>
<comment type="subcellular location">
    <subcellularLocation>
        <location evidence="2">Endoplasmic reticulum membrane</location>
        <topology evidence="2">Multi-pass membrane protein</topology>
    </subcellularLocation>
</comment>
<dbReference type="GO" id="GO:0043161">
    <property type="term" value="P:proteasome-mediated ubiquitin-dependent protein catabolic process"/>
    <property type="evidence" value="ECO:0007669"/>
    <property type="project" value="TreeGrafter"/>
</dbReference>
<feature type="transmembrane region" description="Helical" evidence="17">
    <location>
        <begin position="126"/>
        <end position="146"/>
    </location>
</feature>
<evidence type="ECO:0000256" key="8">
    <source>
        <dbReference type="ARBA" id="ARBA00022723"/>
    </source>
</evidence>
<keyword evidence="12" id="KW-0862">Zinc</keyword>
<dbReference type="SUPFAM" id="SSF57850">
    <property type="entry name" value="RING/U-box"/>
    <property type="match status" value="1"/>
</dbReference>
<keyword evidence="7 17" id="KW-0812">Transmembrane</keyword>
<feature type="transmembrane region" description="Helical" evidence="17">
    <location>
        <begin position="306"/>
        <end position="333"/>
    </location>
</feature>
<evidence type="ECO:0000256" key="4">
    <source>
        <dbReference type="ARBA" id="ARBA00010089"/>
    </source>
</evidence>
<evidence type="ECO:0000256" key="11">
    <source>
        <dbReference type="ARBA" id="ARBA00022824"/>
    </source>
</evidence>
<keyword evidence="10" id="KW-0833">Ubl conjugation pathway</keyword>
<evidence type="ECO:0000256" key="10">
    <source>
        <dbReference type="ARBA" id="ARBA00022786"/>
    </source>
</evidence>
<reference evidence="19 20" key="1">
    <citation type="journal article" date="2021" name="Sci. Rep.">
        <title>The genome of the diatom Chaetoceros tenuissimus carries an ancient integrated fragment of an extant virus.</title>
        <authorList>
            <person name="Hongo Y."/>
            <person name="Kimura K."/>
            <person name="Takaki Y."/>
            <person name="Yoshida Y."/>
            <person name="Baba S."/>
            <person name="Kobayashi G."/>
            <person name="Nagasaki K."/>
            <person name="Hano T."/>
            <person name="Tomaru Y."/>
        </authorList>
    </citation>
    <scope>NUCLEOTIDE SEQUENCE [LARGE SCALE GENOMIC DNA]</scope>
    <source>
        <strain evidence="19 20">NIES-3715</strain>
    </source>
</reference>
<keyword evidence="6" id="KW-0808">Transferase</keyword>
<evidence type="ECO:0000256" key="9">
    <source>
        <dbReference type="ARBA" id="ARBA00022771"/>
    </source>
</evidence>
<evidence type="ECO:0000256" key="5">
    <source>
        <dbReference type="ARBA" id="ARBA00012483"/>
    </source>
</evidence>
<dbReference type="GO" id="GO:0008270">
    <property type="term" value="F:zinc ion binding"/>
    <property type="evidence" value="ECO:0007669"/>
    <property type="project" value="UniProtKB-KW"/>
</dbReference>
<feature type="transmembrane region" description="Helical" evidence="17">
    <location>
        <begin position="84"/>
        <end position="106"/>
    </location>
</feature>
<name>A0AAD3D2U0_9STRA</name>
<evidence type="ECO:0000256" key="13">
    <source>
        <dbReference type="ARBA" id="ARBA00022989"/>
    </source>
</evidence>
<dbReference type="Proteomes" id="UP001054902">
    <property type="component" value="Unassembled WGS sequence"/>
</dbReference>
<dbReference type="InterPro" id="IPR058051">
    <property type="entry name" value="Znf_RING_synoviolin"/>
</dbReference>
<keyword evidence="13 17" id="KW-1133">Transmembrane helix</keyword>
<feature type="domain" description="RING-type" evidence="18">
    <location>
        <begin position="491"/>
        <end position="536"/>
    </location>
</feature>
<feature type="transmembrane region" description="Helical" evidence="17">
    <location>
        <begin position="277"/>
        <end position="300"/>
    </location>
</feature>
<comment type="similarity">
    <text evidence="4">Belongs to the HRD1 family.</text>
</comment>
<keyword evidence="9 15" id="KW-0863">Zinc-finger</keyword>
<feature type="compositionally biased region" description="Basic and acidic residues" evidence="16">
    <location>
        <begin position="29"/>
        <end position="55"/>
    </location>
</feature>
<proteinExistence type="inferred from homology"/>
<dbReference type="EC" id="2.3.2.27" evidence="5"/>
<dbReference type="Pfam" id="PF13639">
    <property type="entry name" value="zf-RING_2"/>
    <property type="match status" value="1"/>
</dbReference>
<evidence type="ECO:0000313" key="19">
    <source>
        <dbReference type="EMBL" id="GFH55079.1"/>
    </source>
</evidence>
<evidence type="ECO:0000259" key="18">
    <source>
        <dbReference type="PROSITE" id="PS50089"/>
    </source>
</evidence>